<evidence type="ECO:0000313" key="5">
    <source>
        <dbReference type="EMBL" id="ARN84722.1"/>
    </source>
</evidence>
<evidence type="ECO:0000313" key="6">
    <source>
        <dbReference type="Proteomes" id="UP000237351"/>
    </source>
</evidence>
<dbReference type="AlphaFoldDB" id="A0A1W6N4H5"/>
<reference evidence="5 6" key="1">
    <citation type="submission" date="2014-06" db="EMBL/GenBank/DDBJ databases">
        <title>The genome of the endonuclear symbiont Nucleicultrix amoebiphila.</title>
        <authorList>
            <person name="Schulz F."/>
            <person name="Horn M."/>
        </authorList>
    </citation>
    <scope>NUCLEOTIDE SEQUENCE [LARGE SCALE GENOMIC DNA]</scope>
    <source>
        <strain evidence="5 6">FS5</strain>
    </source>
</reference>
<keyword evidence="3 4" id="KW-0663">Pyridoxal phosphate</keyword>
<feature type="active site" description="Proton acceptor" evidence="2">
    <location>
        <position position="186"/>
    </location>
</feature>
<dbReference type="InterPro" id="IPR015424">
    <property type="entry name" value="PyrdxlP-dep_Trfase"/>
</dbReference>
<evidence type="ECO:0000256" key="2">
    <source>
        <dbReference type="PIRSR" id="PIRSR000390-1"/>
    </source>
</evidence>
<evidence type="ECO:0000256" key="1">
    <source>
        <dbReference type="ARBA" id="ARBA00037999"/>
    </source>
</evidence>
<dbReference type="PANTHER" id="PTHR30244">
    <property type="entry name" value="TRANSAMINASE"/>
    <property type="match status" value="1"/>
</dbReference>
<evidence type="ECO:0000256" key="4">
    <source>
        <dbReference type="RuleBase" id="RU004508"/>
    </source>
</evidence>
<dbReference type="Pfam" id="PF01041">
    <property type="entry name" value="DegT_DnrJ_EryC1"/>
    <property type="match status" value="1"/>
</dbReference>
<proteinExistence type="inferred from homology"/>
<dbReference type="SUPFAM" id="SSF53383">
    <property type="entry name" value="PLP-dependent transferases"/>
    <property type="match status" value="1"/>
</dbReference>
<feature type="modified residue" description="N6-(pyridoxal phosphate)lysine" evidence="3">
    <location>
        <position position="186"/>
    </location>
</feature>
<dbReference type="Gene3D" id="3.90.1150.10">
    <property type="entry name" value="Aspartate Aminotransferase, domain 1"/>
    <property type="match status" value="1"/>
</dbReference>
<dbReference type="Proteomes" id="UP000237351">
    <property type="component" value="Chromosome"/>
</dbReference>
<sequence>MSDNTEFLPFARPSISEEAIADVVTCLRSGWLVTGPKVQKFEEDLKNYLHCPYAHTLTSATAGLFYAVEALGIQAGDEVITTPMTFAATANSIAKQGAKPVFVDVEPGTYNMDVNRIEDVLTSKTKAIMPVHFSGLPVDLDPLYALAKKHNLRVIEDAAHAIGAEYKGKKIGSFGDIQIFSFYANKTMTTGEGGCLTCADENLAKTISLYRFHGIDRPAWNRFGKNGSHEYEIVFPGYKANMMDIQAALGIHQLKDLDSFIEKRQKLVTRYYEKLGDWSELKLPESPTYSHKHGWHLFAVQLLENKAGLNRDQFMAAMKEENIGTALHYKAVHLFPYYQNTFHYKRGDFPHAEAISDRIVSLPLFPTMTEADQDRVIKAMGRVLKRV</sequence>
<evidence type="ECO:0000256" key="3">
    <source>
        <dbReference type="PIRSR" id="PIRSR000390-2"/>
    </source>
</evidence>
<dbReference type="InterPro" id="IPR015422">
    <property type="entry name" value="PyrdxlP-dep_Trfase_small"/>
</dbReference>
<keyword evidence="5" id="KW-0032">Aminotransferase</keyword>
<organism evidence="5 6">
    <name type="scientific">Candidatus Nucleicultrix amoebiphila FS5</name>
    <dbReference type="NCBI Taxonomy" id="1414854"/>
    <lineage>
        <taxon>Bacteria</taxon>
        <taxon>Pseudomonadati</taxon>
        <taxon>Pseudomonadota</taxon>
        <taxon>Alphaproteobacteria</taxon>
        <taxon>Holosporales</taxon>
        <taxon>Candidatus Nucleicultricaceae</taxon>
        <taxon>Candidatus Nucleicultrix</taxon>
    </lineage>
</organism>
<gene>
    <name evidence="5" type="ORF">GQ61_04745</name>
</gene>
<dbReference type="KEGG" id="naf:GQ61_04745"/>
<dbReference type="PIRSF" id="PIRSF000390">
    <property type="entry name" value="PLP_StrS"/>
    <property type="match status" value="1"/>
</dbReference>
<keyword evidence="6" id="KW-1185">Reference proteome</keyword>
<dbReference type="GO" id="GO:0030170">
    <property type="term" value="F:pyridoxal phosphate binding"/>
    <property type="evidence" value="ECO:0007669"/>
    <property type="project" value="TreeGrafter"/>
</dbReference>
<dbReference type="OrthoDB" id="7260855at2"/>
<dbReference type="GO" id="GO:0008483">
    <property type="term" value="F:transaminase activity"/>
    <property type="evidence" value="ECO:0007669"/>
    <property type="project" value="UniProtKB-KW"/>
</dbReference>
<comment type="similarity">
    <text evidence="1 4">Belongs to the DegT/DnrJ/EryC1 family.</text>
</comment>
<dbReference type="PANTHER" id="PTHR30244:SF34">
    <property type="entry name" value="DTDP-4-AMINO-4,6-DIDEOXYGALACTOSE TRANSAMINASE"/>
    <property type="match status" value="1"/>
</dbReference>
<dbReference type="InterPro" id="IPR000653">
    <property type="entry name" value="DegT/StrS_aminotransferase"/>
</dbReference>
<dbReference type="STRING" id="1414854.GQ61_04745"/>
<protein>
    <submittedName>
        <fullName evidence="5">Pyridoxal phosphate-dependent aminotransferase</fullName>
    </submittedName>
</protein>
<dbReference type="EMBL" id="CP008743">
    <property type="protein sequence ID" value="ARN84722.1"/>
    <property type="molecule type" value="Genomic_DNA"/>
</dbReference>
<dbReference type="InterPro" id="IPR015421">
    <property type="entry name" value="PyrdxlP-dep_Trfase_major"/>
</dbReference>
<keyword evidence="5" id="KW-0808">Transferase</keyword>
<accession>A0A1W6N4H5</accession>
<dbReference type="CDD" id="cd00616">
    <property type="entry name" value="AHBA_syn"/>
    <property type="match status" value="1"/>
</dbReference>
<dbReference type="GO" id="GO:0000271">
    <property type="term" value="P:polysaccharide biosynthetic process"/>
    <property type="evidence" value="ECO:0007669"/>
    <property type="project" value="TreeGrafter"/>
</dbReference>
<name>A0A1W6N4H5_9PROT</name>
<dbReference type="Gene3D" id="3.40.640.10">
    <property type="entry name" value="Type I PLP-dependent aspartate aminotransferase-like (Major domain)"/>
    <property type="match status" value="1"/>
</dbReference>